<dbReference type="NCBIfam" id="TIGR00231">
    <property type="entry name" value="small_GTP"/>
    <property type="match status" value="1"/>
</dbReference>
<dbReference type="GO" id="GO:0030488">
    <property type="term" value="P:tRNA methylation"/>
    <property type="evidence" value="ECO:0007669"/>
    <property type="project" value="TreeGrafter"/>
</dbReference>
<gene>
    <name evidence="10 13" type="primary">mnmE</name>
    <name evidence="10" type="synonym">trmE</name>
    <name evidence="13" type="ORF">IAC13_04805</name>
</gene>
<dbReference type="GO" id="GO:0003924">
    <property type="term" value="F:GTPase activity"/>
    <property type="evidence" value="ECO:0007669"/>
    <property type="project" value="UniProtKB-UniRule"/>
</dbReference>
<dbReference type="InterPro" id="IPR031168">
    <property type="entry name" value="G_TrmE"/>
</dbReference>
<dbReference type="AlphaFoldDB" id="A0A9D9N7S8"/>
<dbReference type="HAMAP" id="MF_00379">
    <property type="entry name" value="GTPase_MnmE"/>
    <property type="match status" value="1"/>
</dbReference>
<evidence type="ECO:0000256" key="6">
    <source>
        <dbReference type="ARBA" id="ARBA00022801"/>
    </source>
</evidence>
<feature type="binding site" evidence="10">
    <location>
        <position position="22"/>
    </location>
    <ligand>
        <name>(6S)-5-formyl-5,6,7,8-tetrahydrofolate</name>
        <dbReference type="ChEBI" id="CHEBI:57457"/>
    </ligand>
</feature>
<dbReference type="EMBL" id="JADIML010000136">
    <property type="protein sequence ID" value="MBO8463235.1"/>
    <property type="molecule type" value="Genomic_DNA"/>
</dbReference>
<keyword evidence="4 10" id="KW-0479">Metal-binding</keyword>
<dbReference type="InterPro" id="IPR006073">
    <property type="entry name" value="GTP-bd"/>
</dbReference>
<dbReference type="CDD" id="cd14858">
    <property type="entry name" value="TrmE_N"/>
    <property type="match status" value="1"/>
</dbReference>
<evidence type="ECO:0000256" key="2">
    <source>
        <dbReference type="ARBA" id="ARBA00022490"/>
    </source>
</evidence>
<dbReference type="EC" id="3.6.-.-" evidence="10"/>
<dbReference type="GO" id="GO:0002098">
    <property type="term" value="P:tRNA wobble uridine modification"/>
    <property type="evidence" value="ECO:0007669"/>
    <property type="project" value="TreeGrafter"/>
</dbReference>
<dbReference type="NCBIfam" id="NF003661">
    <property type="entry name" value="PRK05291.1-3"/>
    <property type="match status" value="1"/>
</dbReference>
<comment type="caution">
    <text evidence="10">Lacks conserved residue(s) required for the propagation of feature annotation.</text>
</comment>
<evidence type="ECO:0000313" key="13">
    <source>
        <dbReference type="EMBL" id="MBO8463235.1"/>
    </source>
</evidence>
<feature type="binding site" evidence="10">
    <location>
        <position position="86"/>
    </location>
    <ligand>
        <name>(6S)-5-formyl-5,6,7,8-tetrahydrofolate</name>
        <dbReference type="ChEBI" id="CHEBI:57457"/>
    </ligand>
</feature>
<organism evidence="13 14">
    <name type="scientific">Candidatus Scybalomonas excrementavium</name>
    <dbReference type="NCBI Taxonomy" id="2840943"/>
    <lineage>
        <taxon>Bacteria</taxon>
        <taxon>Bacillati</taxon>
        <taxon>Bacillota</taxon>
        <taxon>Clostridia</taxon>
        <taxon>Lachnospirales</taxon>
        <taxon>Lachnospiraceae</taxon>
        <taxon>Lachnospiraceae incertae sedis</taxon>
        <taxon>Candidatus Scybalomonas</taxon>
    </lineage>
</organism>
<protein>
    <recommendedName>
        <fullName evidence="10">tRNA modification GTPase MnmE</fullName>
        <ecNumber evidence="10">3.6.-.-</ecNumber>
    </recommendedName>
</protein>
<proteinExistence type="inferred from homology"/>
<feature type="binding site" evidence="10">
    <location>
        <position position="235"/>
    </location>
    <ligand>
        <name>Mg(2+)</name>
        <dbReference type="ChEBI" id="CHEBI:18420"/>
    </ligand>
</feature>
<dbReference type="Gene3D" id="3.40.50.300">
    <property type="entry name" value="P-loop containing nucleotide triphosphate hydrolases"/>
    <property type="match status" value="1"/>
</dbReference>
<dbReference type="Pfam" id="PF01926">
    <property type="entry name" value="MMR_HSR1"/>
    <property type="match status" value="1"/>
</dbReference>
<keyword evidence="7 10" id="KW-0460">Magnesium</keyword>
<dbReference type="GO" id="GO:0005829">
    <property type="term" value="C:cytosol"/>
    <property type="evidence" value="ECO:0007669"/>
    <property type="project" value="TreeGrafter"/>
</dbReference>
<dbReference type="Gene3D" id="3.30.1360.120">
    <property type="entry name" value="Probable tRNA modification gtpase trme, domain 1"/>
    <property type="match status" value="1"/>
</dbReference>
<dbReference type="SUPFAM" id="SSF52540">
    <property type="entry name" value="P-loop containing nucleoside triphosphate hydrolases"/>
    <property type="match status" value="1"/>
</dbReference>
<evidence type="ECO:0000256" key="1">
    <source>
        <dbReference type="ARBA" id="ARBA00011043"/>
    </source>
</evidence>
<keyword evidence="9 10" id="KW-0342">GTP-binding</keyword>
<comment type="subcellular location">
    <subcellularLocation>
        <location evidence="10">Cytoplasm</location>
    </subcellularLocation>
</comment>
<dbReference type="GO" id="GO:0046872">
    <property type="term" value="F:metal ion binding"/>
    <property type="evidence" value="ECO:0007669"/>
    <property type="project" value="UniProtKB-KW"/>
</dbReference>
<comment type="similarity">
    <text evidence="1 10 11">Belongs to the TRAFAC class TrmE-Era-EngA-EngB-Septin-like GTPase superfamily. TrmE GTPase family.</text>
</comment>
<comment type="function">
    <text evidence="10">Exhibits a very high intrinsic GTPase hydrolysis rate. Involved in the addition of a carboxymethylaminomethyl (cmnm) group at the wobble position (U34) of certain tRNAs, forming tRNA-cmnm(5)s(2)U34.</text>
</comment>
<dbReference type="FunFam" id="3.40.50.300:FF:000494">
    <property type="entry name" value="tRNA modification GTPase MnmE"/>
    <property type="match status" value="1"/>
</dbReference>
<comment type="cofactor">
    <cofactor evidence="10">
        <name>K(+)</name>
        <dbReference type="ChEBI" id="CHEBI:29103"/>
    </cofactor>
    <text evidence="10">Binds 1 potassium ion per subunit.</text>
</comment>
<dbReference type="GO" id="GO:0005525">
    <property type="term" value="F:GTP binding"/>
    <property type="evidence" value="ECO:0007669"/>
    <property type="project" value="UniProtKB-UniRule"/>
</dbReference>
<feature type="binding site" evidence="10">
    <location>
        <position position="458"/>
    </location>
    <ligand>
        <name>(6S)-5-formyl-5,6,7,8-tetrahydrofolate</name>
        <dbReference type="ChEBI" id="CHEBI:57457"/>
    </ligand>
</feature>
<dbReference type="InterPro" id="IPR027266">
    <property type="entry name" value="TrmE/GcvT-like"/>
</dbReference>
<dbReference type="PROSITE" id="PS51709">
    <property type="entry name" value="G_TRME"/>
    <property type="match status" value="1"/>
</dbReference>
<dbReference type="PANTHER" id="PTHR42714:SF2">
    <property type="entry name" value="TRNA MODIFICATION GTPASE GTPBP3, MITOCHONDRIAL"/>
    <property type="match status" value="1"/>
</dbReference>
<evidence type="ECO:0000256" key="10">
    <source>
        <dbReference type="HAMAP-Rule" id="MF_00379"/>
    </source>
</evidence>
<dbReference type="FunFam" id="3.30.1360.120:FF:000003">
    <property type="entry name" value="tRNA modification GTPase MnmE"/>
    <property type="match status" value="1"/>
</dbReference>
<keyword evidence="2 10" id="KW-0963">Cytoplasm</keyword>
<evidence type="ECO:0000256" key="8">
    <source>
        <dbReference type="ARBA" id="ARBA00022958"/>
    </source>
</evidence>
<dbReference type="PRINTS" id="PR00449">
    <property type="entry name" value="RASTRNSFRMNG"/>
</dbReference>
<dbReference type="CDD" id="cd04164">
    <property type="entry name" value="trmE"/>
    <property type="match status" value="1"/>
</dbReference>
<feature type="binding site" evidence="10">
    <location>
        <begin position="250"/>
        <end position="256"/>
    </location>
    <ligand>
        <name>GTP</name>
        <dbReference type="ChEBI" id="CHEBI:37565"/>
    </ligand>
</feature>
<feature type="binding site" evidence="10">
    <location>
        <position position="255"/>
    </location>
    <ligand>
        <name>K(+)</name>
        <dbReference type="ChEBI" id="CHEBI:29103"/>
    </ligand>
</feature>
<keyword evidence="5 10" id="KW-0547">Nucleotide-binding</keyword>
<accession>A0A9D9N7S8</accession>
<dbReference type="Gene3D" id="1.20.120.430">
    <property type="entry name" value="tRNA modification GTPase MnmE domain 2"/>
    <property type="match status" value="1"/>
</dbReference>
<dbReference type="GO" id="GO:0042802">
    <property type="term" value="F:identical protein binding"/>
    <property type="evidence" value="ECO:0007669"/>
    <property type="project" value="UniProtKB-ARBA"/>
</dbReference>
<feature type="binding site" evidence="10">
    <location>
        <position position="252"/>
    </location>
    <ligand>
        <name>K(+)</name>
        <dbReference type="ChEBI" id="CHEBI:29103"/>
    </ligand>
</feature>
<reference evidence="13" key="2">
    <citation type="journal article" date="2021" name="PeerJ">
        <title>Extensive microbial diversity within the chicken gut microbiome revealed by metagenomics and culture.</title>
        <authorList>
            <person name="Gilroy R."/>
            <person name="Ravi A."/>
            <person name="Getino M."/>
            <person name="Pursley I."/>
            <person name="Horton D.L."/>
            <person name="Alikhan N.F."/>
            <person name="Baker D."/>
            <person name="Gharbi K."/>
            <person name="Hall N."/>
            <person name="Watson M."/>
            <person name="Adriaenssens E.M."/>
            <person name="Foster-Nyarko E."/>
            <person name="Jarju S."/>
            <person name="Secka A."/>
            <person name="Antonio M."/>
            <person name="Oren A."/>
            <person name="Chaudhuri R.R."/>
            <person name="La Ragione R."/>
            <person name="Hildebrand F."/>
            <person name="Pallen M.J."/>
        </authorList>
    </citation>
    <scope>NUCLEOTIDE SEQUENCE</scope>
    <source>
        <strain evidence="13">E3-2379</strain>
    </source>
</reference>
<dbReference type="Proteomes" id="UP000823618">
    <property type="component" value="Unassembled WGS sequence"/>
</dbReference>
<reference evidence="13" key="1">
    <citation type="submission" date="2020-10" db="EMBL/GenBank/DDBJ databases">
        <authorList>
            <person name="Gilroy R."/>
        </authorList>
    </citation>
    <scope>NUCLEOTIDE SEQUENCE</scope>
    <source>
        <strain evidence="13">E3-2379</strain>
    </source>
</reference>
<dbReference type="Pfam" id="PF12631">
    <property type="entry name" value="MnmE_helical"/>
    <property type="match status" value="1"/>
</dbReference>
<feature type="binding site" evidence="10">
    <location>
        <position position="125"/>
    </location>
    <ligand>
        <name>(6S)-5-formyl-5,6,7,8-tetrahydrofolate</name>
        <dbReference type="ChEBI" id="CHEBI:57457"/>
    </ligand>
</feature>
<evidence type="ECO:0000259" key="12">
    <source>
        <dbReference type="PROSITE" id="PS51709"/>
    </source>
</evidence>
<evidence type="ECO:0000256" key="3">
    <source>
        <dbReference type="ARBA" id="ARBA00022694"/>
    </source>
</evidence>
<dbReference type="SUPFAM" id="SSF103025">
    <property type="entry name" value="Folate-binding domain"/>
    <property type="match status" value="1"/>
</dbReference>
<sequence>MKTDTIAAIATAMTNSGIGIIRISGDDAIPIIKKIFRPKNAKKDMEHVESYTAHYGFIEEEGEVIDECIVLIMRAPSTYTKEDVVEIDSHGGVVVMRKILELVFKNGARPADPGEFTKRAFLNGRIDLSQAEAVMDLISAKNEFAMESSLKQLRGSVKRKIEQLRKQIIHQVAFIESALDDPEHYSVDGYGEELLEILRPVKQEVERLIATSSDGKILKEGIKTAIVGKPNAGKSSLLNVMVGEDRAIVTEIAGTTRDTLEESIHIHGIPLQLIDTAGIRDTQDIVEKIGVTKAKDTLDEADLVLYVIDGSKEIDENDEEIMSLIQGKKVITLVNKADLGKKVNVDYIKERVQGEVIVVSAKEETGIDEFYSALKDMFFEGQLEFNDEIYITNMRHKTALMNAKESLMQVEMSIEQEMPEDFYSIDLMNAYEELGFIIGESLEEDLVNEIFREFCMGK</sequence>
<dbReference type="InterPro" id="IPR005225">
    <property type="entry name" value="Small_GTP-bd"/>
</dbReference>
<keyword evidence="6 10" id="KW-0378">Hydrolase</keyword>
<dbReference type="NCBIfam" id="TIGR00450">
    <property type="entry name" value="mnmE_trmE_thdF"/>
    <property type="match status" value="1"/>
</dbReference>
<name>A0A9D9N7S8_9FIRM</name>
<feature type="binding site" evidence="10">
    <location>
        <position position="231"/>
    </location>
    <ligand>
        <name>K(+)</name>
        <dbReference type="ChEBI" id="CHEBI:29103"/>
    </ligand>
</feature>
<feature type="binding site" evidence="10">
    <location>
        <position position="256"/>
    </location>
    <ligand>
        <name>Mg(2+)</name>
        <dbReference type="ChEBI" id="CHEBI:18420"/>
    </ligand>
</feature>
<dbReference type="PANTHER" id="PTHR42714">
    <property type="entry name" value="TRNA MODIFICATION GTPASE GTPBP3"/>
    <property type="match status" value="1"/>
</dbReference>
<dbReference type="InterPro" id="IPR004520">
    <property type="entry name" value="GTPase_MnmE"/>
</dbReference>
<feature type="binding site" evidence="10">
    <location>
        <begin position="275"/>
        <end position="278"/>
    </location>
    <ligand>
        <name>GTP</name>
        <dbReference type="ChEBI" id="CHEBI:37565"/>
    </ligand>
</feature>
<dbReference type="InterPro" id="IPR025867">
    <property type="entry name" value="MnmE_helical"/>
</dbReference>
<comment type="subunit">
    <text evidence="10">Homodimer. Heterotetramer of two MnmE and two MnmG subunits.</text>
</comment>
<evidence type="ECO:0000256" key="9">
    <source>
        <dbReference type="ARBA" id="ARBA00023134"/>
    </source>
</evidence>
<evidence type="ECO:0000256" key="11">
    <source>
        <dbReference type="RuleBase" id="RU003313"/>
    </source>
</evidence>
<evidence type="ECO:0000256" key="5">
    <source>
        <dbReference type="ARBA" id="ARBA00022741"/>
    </source>
</evidence>
<feature type="binding site" evidence="10">
    <location>
        <position position="250"/>
    </location>
    <ligand>
        <name>K(+)</name>
        <dbReference type="ChEBI" id="CHEBI:29103"/>
    </ligand>
</feature>
<evidence type="ECO:0000256" key="4">
    <source>
        <dbReference type="ARBA" id="ARBA00022723"/>
    </source>
</evidence>
<dbReference type="InterPro" id="IPR027417">
    <property type="entry name" value="P-loop_NTPase"/>
</dbReference>
<evidence type="ECO:0000256" key="7">
    <source>
        <dbReference type="ARBA" id="ARBA00022842"/>
    </source>
</evidence>
<keyword evidence="3 10" id="KW-0819">tRNA processing</keyword>
<dbReference type="InterPro" id="IPR018948">
    <property type="entry name" value="GTP-bd_TrmE_N"/>
</dbReference>
<comment type="caution">
    <text evidence="13">The sequence shown here is derived from an EMBL/GenBank/DDBJ whole genome shotgun (WGS) entry which is preliminary data.</text>
</comment>
<keyword evidence="8 10" id="KW-0630">Potassium</keyword>
<feature type="domain" description="TrmE-type G" evidence="12">
    <location>
        <begin position="221"/>
        <end position="379"/>
    </location>
</feature>
<feature type="binding site" evidence="10">
    <location>
        <begin position="335"/>
        <end position="338"/>
    </location>
    <ligand>
        <name>GTP</name>
        <dbReference type="ChEBI" id="CHEBI:37565"/>
    </ligand>
</feature>
<feature type="binding site" evidence="10">
    <location>
        <begin position="231"/>
        <end position="236"/>
    </location>
    <ligand>
        <name>GTP</name>
        <dbReference type="ChEBI" id="CHEBI:37565"/>
    </ligand>
</feature>
<dbReference type="Pfam" id="PF10396">
    <property type="entry name" value="TrmE_N"/>
    <property type="match status" value="1"/>
</dbReference>
<evidence type="ECO:0000313" key="14">
    <source>
        <dbReference type="Proteomes" id="UP000823618"/>
    </source>
</evidence>
<dbReference type="InterPro" id="IPR027368">
    <property type="entry name" value="MnmE_dom2"/>
</dbReference>